<sequence>MKAIGHGNRNENTHIFYSYDDAFTATSKEQFSVCDTGFVTVGEHITPSVFQYLSNLECVIAGVDTLECAMIPYYGRINELSIVDDSGVDGRPHVHEEDQRNYFAQRCQLSHSLCNQVCRYCGAMFWFYEKLSACYASSSIMAAAAKSGGLPKFTRNGQPGGTSLPNPEMIMPVSNRLSKVIGDCISPVQSAFIKGRYILDRPLILNDVLAEYRQYNKELLLFKVDFKKSFDSVRRDFLDAVIEKMGFGLKINVDKSNVLGVGVSPKEVAQMESIIGCEVSKLLFKYLGVPVGGNRSRCVNWNVIIRKFSTKLSSWKARLLSVGGRLSLTKAVLGNLPTRSSRGGVELAQFDALNSSIGDVLLTDQCDSWQWNLDVVAGFSVASVRSLVDDTTLHGNLVAIRWNRTIPINVNAFLWRLYLKKPPSKVNLDRKGVEVGSILCSSCLLDVETVNHIFFNCEMAKDLWSLLAKWWELDILVCANISDCFDWLEEVRINVKARSILEGVGETLMWSIWNFRNHLIFSNPPPKKVTIWDFIVSHSFL</sequence>
<organism evidence="2">
    <name type="scientific">Tanacetum cinerariifolium</name>
    <name type="common">Dalmatian daisy</name>
    <name type="synonym">Chrysanthemum cinerariifolium</name>
    <dbReference type="NCBI Taxonomy" id="118510"/>
    <lineage>
        <taxon>Eukaryota</taxon>
        <taxon>Viridiplantae</taxon>
        <taxon>Streptophyta</taxon>
        <taxon>Embryophyta</taxon>
        <taxon>Tracheophyta</taxon>
        <taxon>Spermatophyta</taxon>
        <taxon>Magnoliopsida</taxon>
        <taxon>eudicotyledons</taxon>
        <taxon>Gunneridae</taxon>
        <taxon>Pentapetalae</taxon>
        <taxon>asterids</taxon>
        <taxon>campanulids</taxon>
        <taxon>Asterales</taxon>
        <taxon>Asteraceae</taxon>
        <taxon>Asteroideae</taxon>
        <taxon>Anthemideae</taxon>
        <taxon>Anthemidinae</taxon>
        <taxon>Tanacetum</taxon>
    </lineage>
</organism>
<dbReference type="PANTHER" id="PTHR33116">
    <property type="entry name" value="REVERSE TRANSCRIPTASE ZINC-BINDING DOMAIN-CONTAINING PROTEIN-RELATED-RELATED"/>
    <property type="match status" value="1"/>
</dbReference>
<dbReference type="EMBL" id="BKCJ010177540">
    <property type="protein sequence ID" value="GEY42616.1"/>
    <property type="molecule type" value="Genomic_DNA"/>
</dbReference>
<dbReference type="PANTHER" id="PTHR33116:SF78">
    <property type="entry name" value="OS12G0587133 PROTEIN"/>
    <property type="match status" value="1"/>
</dbReference>
<accession>A0A699HLB0</accession>
<feature type="domain" description="Reverse transcriptase zinc-binding" evidence="1">
    <location>
        <begin position="379"/>
        <end position="464"/>
    </location>
</feature>
<gene>
    <name evidence="2" type="ORF">Tci_414590</name>
</gene>
<protein>
    <recommendedName>
        <fullName evidence="1">Reverse transcriptase zinc-binding domain-containing protein</fullName>
    </recommendedName>
</protein>
<proteinExistence type="predicted"/>
<evidence type="ECO:0000259" key="1">
    <source>
        <dbReference type="Pfam" id="PF13966"/>
    </source>
</evidence>
<comment type="caution">
    <text evidence="2">The sequence shown here is derived from an EMBL/GenBank/DDBJ whole genome shotgun (WGS) entry which is preliminary data.</text>
</comment>
<dbReference type="Pfam" id="PF13966">
    <property type="entry name" value="zf-RVT"/>
    <property type="match status" value="1"/>
</dbReference>
<evidence type="ECO:0000313" key="2">
    <source>
        <dbReference type="EMBL" id="GEY42616.1"/>
    </source>
</evidence>
<name>A0A699HLB0_TANCI</name>
<dbReference type="AlphaFoldDB" id="A0A699HLB0"/>
<dbReference type="InterPro" id="IPR026960">
    <property type="entry name" value="RVT-Znf"/>
</dbReference>
<reference evidence="2" key="1">
    <citation type="journal article" date="2019" name="Sci. Rep.">
        <title>Draft genome of Tanacetum cinerariifolium, the natural source of mosquito coil.</title>
        <authorList>
            <person name="Yamashiro T."/>
            <person name="Shiraishi A."/>
            <person name="Satake H."/>
            <person name="Nakayama K."/>
        </authorList>
    </citation>
    <scope>NUCLEOTIDE SEQUENCE</scope>
</reference>